<proteinExistence type="inferred from homology"/>
<dbReference type="EMBL" id="RBZU01000028">
    <property type="protein sequence ID" value="RKP43553.1"/>
    <property type="molecule type" value="Genomic_DNA"/>
</dbReference>
<sequence>MAMRFDLIDLQLFLRVTQSGSITAGAKQLHMTLASASSRLSGMEDLLGTALLDRHPRGVTPTAAGRSLAHHAAAIERQLDLMKGELGHYAEGLKAELRLLSNTAALSEFLPDLLSEYLGTHPNVDIRLDEKSSTEIVQAVSTGRADLGIVADTVDLGDMQVIPLWRDQLVAIVPAAHPLAHAEETSFETLLTYDFIGLTQGSALQEHLFRHAQLCHQDLKLRVRLRSFESICRLVEQGIGVAIIPDTAARRHRERSQIKVIPIKESWTSRRLCLVVRDLDALPSHARSFVELARSRARHADAAES</sequence>
<dbReference type="InterPro" id="IPR036388">
    <property type="entry name" value="WH-like_DNA-bd_sf"/>
</dbReference>
<dbReference type="Proteomes" id="UP000270342">
    <property type="component" value="Unassembled WGS sequence"/>
</dbReference>
<evidence type="ECO:0000259" key="5">
    <source>
        <dbReference type="PROSITE" id="PS50931"/>
    </source>
</evidence>
<evidence type="ECO:0000256" key="3">
    <source>
        <dbReference type="ARBA" id="ARBA00023125"/>
    </source>
</evidence>
<dbReference type="InterPro" id="IPR000847">
    <property type="entry name" value="LysR_HTH_N"/>
</dbReference>
<evidence type="ECO:0000256" key="2">
    <source>
        <dbReference type="ARBA" id="ARBA00023015"/>
    </source>
</evidence>
<dbReference type="PANTHER" id="PTHR30419:SF2">
    <property type="entry name" value="LYSR FAMILY TRANSCRIPTIONAL REGULATOR"/>
    <property type="match status" value="1"/>
</dbReference>
<dbReference type="AlphaFoldDB" id="A0A494X719"/>
<dbReference type="InterPro" id="IPR005119">
    <property type="entry name" value="LysR_subst-bd"/>
</dbReference>
<dbReference type="GO" id="GO:0003677">
    <property type="term" value="F:DNA binding"/>
    <property type="evidence" value="ECO:0007669"/>
    <property type="project" value="UniProtKB-KW"/>
</dbReference>
<dbReference type="OrthoDB" id="9785974at2"/>
<accession>A0A494X719</accession>
<comment type="similarity">
    <text evidence="1">Belongs to the LysR transcriptional regulatory family.</text>
</comment>
<dbReference type="PROSITE" id="PS50931">
    <property type="entry name" value="HTH_LYSR"/>
    <property type="match status" value="1"/>
</dbReference>
<dbReference type="Pfam" id="PF03466">
    <property type="entry name" value="LysR_substrate"/>
    <property type="match status" value="1"/>
</dbReference>
<evidence type="ECO:0000313" key="7">
    <source>
        <dbReference type="Proteomes" id="UP000270342"/>
    </source>
</evidence>
<keyword evidence="3" id="KW-0238">DNA-binding</keyword>
<dbReference type="GO" id="GO:0005829">
    <property type="term" value="C:cytosol"/>
    <property type="evidence" value="ECO:0007669"/>
    <property type="project" value="TreeGrafter"/>
</dbReference>
<comment type="caution">
    <text evidence="6">The sequence shown here is derived from an EMBL/GenBank/DDBJ whole genome shotgun (WGS) entry which is preliminary data.</text>
</comment>
<dbReference type="Gene3D" id="1.10.10.10">
    <property type="entry name" value="Winged helix-like DNA-binding domain superfamily/Winged helix DNA-binding domain"/>
    <property type="match status" value="1"/>
</dbReference>
<name>A0A494X719_9BURK</name>
<dbReference type="SUPFAM" id="SSF53850">
    <property type="entry name" value="Periplasmic binding protein-like II"/>
    <property type="match status" value="1"/>
</dbReference>
<keyword evidence="2" id="KW-0805">Transcription regulation</keyword>
<dbReference type="InterPro" id="IPR036390">
    <property type="entry name" value="WH_DNA-bd_sf"/>
</dbReference>
<evidence type="ECO:0000256" key="4">
    <source>
        <dbReference type="ARBA" id="ARBA00023163"/>
    </source>
</evidence>
<dbReference type="InterPro" id="IPR050950">
    <property type="entry name" value="HTH-type_LysR_regulators"/>
</dbReference>
<feature type="domain" description="HTH lysR-type" evidence="5">
    <location>
        <begin position="5"/>
        <end position="62"/>
    </location>
</feature>
<organism evidence="6 7">
    <name type="scientific">Pararobbsia silviterrae</name>
    <dbReference type="NCBI Taxonomy" id="1792498"/>
    <lineage>
        <taxon>Bacteria</taxon>
        <taxon>Pseudomonadati</taxon>
        <taxon>Pseudomonadota</taxon>
        <taxon>Betaproteobacteria</taxon>
        <taxon>Burkholderiales</taxon>
        <taxon>Burkholderiaceae</taxon>
        <taxon>Pararobbsia</taxon>
    </lineage>
</organism>
<gene>
    <name evidence="6" type="ORF">D7S86_28770</name>
</gene>
<dbReference type="PANTHER" id="PTHR30419">
    <property type="entry name" value="HTH-TYPE TRANSCRIPTIONAL REGULATOR YBHD"/>
    <property type="match status" value="1"/>
</dbReference>
<evidence type="ECO:0000256" key="1">
    <source>
        <dbReference type="ARBA" id="ARBA00009437"/>
    </source>
</evidence>
<keyword evidence="4" id="KW-0804">Transcription</keyword>
<keyword evidence="7" id="KW-1185">Reference proteome</keyword>
<protein>
    <submittedName>
        <fullName evidence="6">LysR family transcriptional regulator</fullName>
    </submittedName>
</protein>
<dbReference type="Gene3D" id="3.40.190.290">
    <property type="match status" value="1"/>
</dbReference>
<dbReference type="GO" id="GO:0003700">
    <property type="term" value="F:DNA-binding transcription factor activity"/>
    <property type="evidence" value="ECO:0007669"/>
    <property type="project" value="InterPro"/>
</dbReference>
<dbReference type="CDD" id="cd08421">
    <property type="entry name" value="PBP2_LTTR_like_1"/>
    <property type="match status" value="1"/>
</dbReference>
<dbReference type="SUPFAM" id="SSF46785">
    <property type="entry name" value="Winged helix' DNA-binding domain"/>
    <property type="match status" value="1"/>
</dbReference>
<reference evidence="6 7" key="1">
    <citation type="submission" date="2018-10" db="EMBL/GenBank/DDBJ databases">
        <title>Robbsia sp. DHC34, isolated from soil.</title>
        <authorList>
            <person name="Gao Z.-H."/>
            <person name="Qiu L.-H."/>
        </authorList>
    </citation>
    <scope>NUCLEOTIDE SEQUENCE [LARGE SCALE GENOMIC DNA]</scope>
    <source>
        <strain evidence="6 7">DHC34</strain>
    </source>
</reference>
<dbReference type="Pfam" id="PF00126">
    <property type="entry name" value="HTH_1"/>
    <property type="match status" value="1"/>
</dbReference>
<evidence type="ECO:0000313" key="6">
    <source>
        <dbReference type="EMBL" id="RKP43553.1"/>
    </source>
</evidence>